<dbReference type="RefSeq" id="WP_204518226.1">
    <property type="nucleotide sequence ID" value="NZ_BAABIN010000002.1"/>
</dbReference>
<organism evidence="1 2">
    <name type="scientific">Brevibacillus fulvus</name>
    <dbReference type="NCBI Taxonomy" id="1125967"/>
    <lineage>
        <taxon>Bacteria</taxon>
        <taxon>Bacillati</taxon>
        <taxon>Bacillota</taxon>
        <taxon>Bacilli</taxon>
        <taxon>Bacillales</taxon>
        <taxon>Paenibacillaceae</taxon>
        <taxon>Brevibacillus</taxon>
    </lineage>
</organism>
<evidence type="ECO:0000313" key="1">
    <source>
        <dbReference type="EMBL" id="MBM7590477.1"/>
    </source>
</evidence>
<dbReference type="AlphaFoldDB" id="A0A939BS96"/>
<proteinExistence type="predicted"/>
<name>A0A939BS96_9BACL</name>
<dbReference type="InterPro" id="IPR035903">
    <property type="entry name" value="HesB-like_dom_sf"/>
</dbReference>
<keyword evidence="2" id="KW-1185">Reference proteome</keyword>
<dbReference type="EMBL" id="JAFBEB010000006">
    <property type="protein sequence ID" value="MBM7590477.1"/>
    <property type="molecule type" value="Genomic_DNA"/>
</dbReference>
<evidence type="ECO:0000313" key="2">
    <source>
        <dbReference type="Proteomes" id="UP000717624"/>
    </source>
</evidence>
<accession>A0A939BS96</accession>
<gene>
    <name evidence="1" type="ORF">JOD01_002081</name>
</gene>
<reference evidence="1" key="1">
    <citation type="submission" date="2021-01" db="EMBL/GenBank/DDBJ databases">
        <title>Genomic Encyclopedia of Type Strains, Phase IV (KMG-IV): sequencing the most valuable type-strain genomes for metagenomic binning, comparative biology and taxonomic classification.</title>
        <authorList>
            <person name="Goeker M."/>
        </authorList>
    </citation>
    <scope>NUCLEOTIDE SEQUENCE</scope>
    <source>
        <strain evidence="1">DSM 25523</strain>
    </source>
</reference>
<sequence length="103" mass="11869">MEIRWTEAAQVQLAEKWPDDKDLRIIGRYVGGCGANVEYSLVWDREAANDHCYPLFGQQLRIDPLTVEYLSVPVLTIDYRPNQGFRLVTPEQILSYGLQVREA</sequence>
<comment type="caution">
    <text evidence="1">The sequence shown here is derived from an EMBL/GenBank/DDBJ whole genome shotgun (WGS) entry which is preliminary data.</text>
</comment>
<evidence type="ECO:0008006" key="3">
    <source>
        <dbReference type="Google" id="ProtNLM"/>
    </source>
</evidence>
<dbReference type="Proteomes" id="UP000717624">
    <property type="component" value="Unassembled WGS sequence"/>
</dbReference>
<protein>
    <recommendedName>
        <fullName evidence="3">FeS cluster biogenesis domain-containing protein</fullName>
    </recommendedName>
</protein>
<dbReference type="SUPFAM" id="SSF89360">
    <property type="entry name" value="HesB-like domain"/>
    <property type="match status" value="1"/>
</dbReference>